<dbReference type="EMBL" id="CP001332">
    <property type="protein sequence ID" value="ACO67275.1"/>
    <property type="molecule type" value="Genomic_DNA"/>
</dbReference>
<dbReference type="RefSeq" id="XP_002506017.1">
    <property type="nucleotide sequence ID" value="XM_002505971.1"/>
</dbReference>
<evidence type="ECO:0000313" key="4">
    <source>
        <dbReference type="Proteomes" id="UP000002009"/>
    </source>
</evidence>
<feature type="region of interest" description="Disordered" evidence="2">
    <location>
        <begin position="529"/>
        <end position="552"/>
    </location>
</feature>
<dbReference type="KEGG" id="mis:MICPUN_64180"/>
<feature type="coiled-coil region" evidence="1">
    <location>
        <begin position="279"/>
        <end position="337"/>
    </location>
</feature>
<feature type="region of interest" description="Disordered" evidence="2">
    <location>
        <begin position="77"/>
        <end position="99"/>
    </location>
</feature>
<feature type="coiled-coil region" evidence="1">
    <location>
        <begin position="478"/>
        <end position="512"/>
    </location>
</feature>
<dbReference type="InParanoid" id="C1EHC9"/>
<name>C1EHC9_MICCC</name>
<feature type="compositionally biased region" description="Basic and acidic residues" evidence="2">
    <location>
        <begin position="413"/>
        <end position="423"/>
    </location>
</feature>
<evidence type="ECO:0000313" key="3">
    <source>
        <dbReference type="EMBL" id="ACO67275.1"/>
    </source>
</evidence>
<keyword evidence="4" id="KW-1185">Reference proteome</keyword>
<evidence type="ECO:0000256" key="1">
    <source>
        <dbReference type="SAM" id="Coils"/>
    </source>
</evidence>
<gene>
    <name evidence="3" type="ORF">MICPUN_64180</name>
</gene>
<evidence type="ECO:0000256" key="2">
    <source>
        <dbReference type="SAM" id="MobiDB-lite"/>
    </source>
</evidence>
<feature type="compositionally biased region" description="Polar residues" evidence="2">
    <location>
        <begin position="1"/>
        <end position="11"/>
    </location>
</feature>
<organism evidence="3 4">
    <name type="scientific">Micromonas commoda (strain RCC299 / NOUM17 / CCMP2709)</name>
    <name type="common">Picoplanktonic green alga</name>
    <dbReference type="NCBI Taxonomy" id="296587"/>
    <lineage>
        <taxon>Eukaryota</taxon>
        <taxon>Viridiplantae</taxon>
        <taxon>Chlorophyta</taxon>
        <taxon>Mamiellophyceae</taxon>
        <taxon>Mamiellales</taxon>
        <taxon>Mamiellaceae</taxon>
        <taxon>Micromonas</taxon>
    </lineage>
</organism>
<accession>C1EHC9</accession>
<reference evidence="3 4" key="1">
    <citation type="journal article" date="2009" name="Science">
        <title>Green evolution and dynamic adaptations revealed by genomes of the marine picoeukaryotes Micromonas.</title>
        <authorList>
            <person name="Worden A.Z."/>
            <person name="Lee J.H."/>
            <person name="Mock T."/>
            <person name="Rouze P."/>
            <person name="Simmons M.P."/>
            <person name="Aerts A.L."/>
            <person name="Allen A.E."/>
            <person name="Cuvelier M.L."/>
            <person name="Derelle E."/>
            <person name="Everett M.V."/>
            <person name="Foulon E."/>
            <person name="Grimwood J."/>
            <person name="Gundlach H."/>
            <person name="Henrissat B."/>
            <person name="Napoli C."/>
            <person name="McDonald S.M."/>
            <person name="Parker M.S."/>
            <person name="Rombauts S."/>
            <person name="Salamov A."/>
            <person name="Von Dassow P."/>
            <person name="Badger J.H."/>
            <person name="Coutinho P.M."/>
            <person name="Demir E."/>
            <person name="Dubchak I."/>
            <person name="Gentemann C."/>
            <person name="Eikrem W."/>
            <person name="Gready J.E."/>
            <person name="John U."/>
            <person name="Lanier W."/>
            <person name="Lindquist E.A."/>
            <person name="Lucas S."/>
            <person name="Mayer K.F."/>
            <person name="Moreau H."/>
            <person name="Not F."/>
            <person name="Otillar R."/>
            <person name="Panaud O."/>
            <person name="Pangilinan J."/>
            <person name="Paulsen I."/>
            <person name="Piegu B."/>
            <person name="Poliakov A."/>
            <person name="Robbens S."/>
            <person name="Schmutz J."/>
            <person name="Toulza E."/>
            <person name="Wyss T."/>
            <person name="Zelensky A."/>
            <person name="Zhou K."/>
            <person name="Armbrust E.V."/>
            <person name="Bhattacharya D."/>
            <person name="Goodenough U.W."/>
            <person name="Van de Peer Y."/>
            <person name="Grigoriev I.V."/>
        </authorList>
    </citation>
    <scope>NUCLEOTIDE SEQUENCE [LARGE SCALE GENOMIC DNA]</scope>
    <source>
        <strain evidence="4">RCC299 / NOUM17</strain>
    </source>
</reference>
<feature type="region of interest" description="Disordered" evidence="2">
    <location>
        <begin position="1"/>
        <end position="22"/>
    </location>
</feature>
<dbReference type="OMA" id="HRCHLLE"/>
<protein>
    <submittedName>
        <fullName evidence="3">Uncharacterized protein</fullName>
    </submittedName>
</protein>
<feature type="coiled-coil region" evidence="1">
    <location>
        <begin position="109"/>
        <end position="212"/>
    </location>
</feature>
<dbReference type="GeneID" id="8249155"/>
<feature type="coiled-coil region" evidence="1">
    <location>
        <begin position="590"/>
        <end position="631"/>
    </location>
</feature>
<proteinExistence type="predicted"/>
<dbReference type="Proteomes" id="UP000002009">
    <property type="component" value="Chromosome 14"/>
</dbReference>
<dbReference type="AlphaFoldDB" id="C1EHC9"/>
<sequence>MRAPSVTTPLTPSEDLDHRSPTALSAYIQRGARREDAIDGGSVCEVSIVASRAPSKGRTPARPPPIGGILRAEAAKDGSVSGRLPRGLIAPAPAPTTTMTCPVMRARNEAKARTEARRAERDARRDEREVRIAQLIESEEKTGAALERTRERLRDADLAAERARRERERTERDKDAALARCASALAVVVGDLACLQSSLAEKETRCVELERANATAARVLEETRVTHADALRREIAQKDAVQSALEASRAETAAAIESGARSTLEARTRAERVAEQARLVRERETLDETNRLASRLETTRAELRRECAANEDFVDVVRRHEARALDLTRRLRAAEASADEHASLAEGFEGRASDRDRIRNVCDDLRSKLADTNRHRDALADELERARAAAVLADADASRRDATSESRIRELESALEARRRDVEASEQNARASRRDELRSQERVKALETALEACEKCKTDHEARRCGAVDAECAALSRLDDSERARKSAAAERDAAAKRLVTVERKLADATRTLSARGDEVDALNRALRESRRDSAAKDAAVERSERAAKTESENVAASVRALASERDAASSLRRAHSNLAARHESTLADVERLRVKVSGAERAAAEAETARVAAEETAAELENAVENLAGVHQSLTGTLAVEAEKLAGALARCDALEAEVVEARAGEARAHETLRRVREDLDAEKIATAGLEQQLSESRSNERRLDERCQRLGTLANNLGNECARLTTDGETLETETNRLRSELATVRDASTAEASRGKLRERYAEDLRRKLTAAEAALETLRAGVGARLVPMG</sequence>
<feature type="region of interest" description="Disordered" evidence="2">
    <location>
        <begin position="413"/>
        <end position="439"/>
    </location>
</feature>
<keyword evidence="1" id="KW-0175">Coiled coil</keyword>